<evidence type="ECO:0000313" key="13">
    <source>
        <dbReference type="EMBL" id="SUO04240.1"/>
    </source>
</evidence>
<reference evidence="13 14" key="1">
    <citation type="submission" date="2018-06" db="EMBL/GenBank/DDBJ databases">
        <authorList>
            <consortium name="Pathogen Informatics"/>
            <person name="Doyle S."/>
        </authorList>
    </citation>
    <scope>NUCLEOTIDE SEQUENCE [LARGE SCALE GENOMIC DNA]</scope>
    <source>
        <strain evidence="13 14">NCTC11087</strain>
    </source>
</reference>
<evidence type="ECO:0000256" key="9">
    <source>
        <dbReference type="ARBA" id="ARBA00041175"/>
    </source>
</evidence>
<keyword evidence="7" id="KW-0418">Kinase</keyword>
<accession>A0A380LNR7</accession>
<evidence type="ECO:0000256" key="1">
    <source>
        <dbReference type="ARBA" id="ARBA00004496"/>
    </source>
</evidence>
<dbReference type="GeneID" id="77462114"/>
<keyword evidence="4" id="KW-0597">Phosphoprotein</keyword>
<dbReference type="AlphaFoldDB" id="A0A380LNR7"/>
<evidence type="ECO:0000256" key="10">
    <source>
        <dbReference type="ARBA" id="ARBA00042072"/>
    </source>
</evidence>
<evidence type="ECO:0000256" key="5">
    <source>
        <dbReference type="ARBA" id="ARBA00022679"/>
    </source>
</evidence>
<sequence length="151" mass="16968">MITDLIQEKNCFMIDSVSDWKEAVKVACRPMIEQGFCTEEYEKAVFESTEKFGPYYVLCENLALIHASLAAGVNETQMAVTVLKKPVKFSPDGYDVRVLVTLVAKDRVSHMEGIQSVSNIFSDPEKVQKILDAPSTKEIYDLFISSTCENK</sequence>
<evidence type="ECO:0000256" key="4">
    <source>
        <dbReference type="ARBA" id="ARBA00022553"/>
    </source>
</evidence>
<dbReference type="Proteomes" id="UP000540014">
    <property type="component" value="Unassembled WGS sequence"/>
</dbReference>
<dbReference type="SUPFAM" id="SSF55804">
    <property type="entry name" value="Phoshotransferase/anion transport protein"/>
    <property type="match status" value="1"/>
</dbReference>
<dbReference type="GO" id="GO:0009401">
    <property type="term" value="P:phosphoenolpyruvate-dependent sugar phosphotransferase system"/>
    <property type="evidence" value="ECO:0007669"/>
    <property type="project" value="UniProtKB-KW"/>
</dbReference>
<evidence type="ECO:0000256" key="2">
    <source>
        <dbReference type="ARBA" id="ARBA00022448"/>
    </source>
</evidence>
<proteinExistence type="predicted"/>
<dbReference type="InterPro" id="IPR051351">
    <property type="entry name" value="Ascorbate-PTS_EIIA_comp"/>
</dbReference>
<keyword evidence="5 13" id="KW-0808">Transferase</keyword>
<dbReference type="Proteomes" id="UP000255523">
    <property type="component" value="Unassembled WGS sequence"/>
</dbReference>
<evidence type="ECO:0000256" key="8">
    <source>
        <dbReference type="ARBA" id="ARBA00037387"/>
    </source>
</evidence>
<keyword evidence="2" id="KW-0813">Transport</keyword>
<comment type="function">
    <text evidence="8">The phosphoenolpyruvate-dependent sugar phosphotransferase system (sugar PTS), a major carbohydrate active transport system, catalyzes the phosphorylation of incoming sugar substrates concomitantly with their translocation across the cell membrane. The enzyme II UlaABC PTS system is involved in ascorbate transport.</text>
</comment>
<reference evidence="12 15" key="2">
    <citation type="submission" date="2020-04" db="EMBL/GenBank/DDBJ databases">
        <authorList>
            <person name="Hitch T.C.A."/>
            <person name="Wylensek D."/>
            <person name="Clavel T."/>
        </authorList>
    </citation>
    <scope>NUCLEOTIDE SEQUENCE [LARGE SCALE GENOMIC DNA]</scope>
    <source>
        <strain evidence="12 15">BSM-383-APC-22F</strain>
    </source>
</reference>
<keyword evidence="14" id="KW-1185">Reference proteome</keyword>
<dbReference type="EMBL" id="JABAFR010000025">
    <property type="protein sequence ID" value="NME45116.1"/>
    <property type="molecule type" value="Genomic_DNA"/>
</dbReference>
<evidence type="ECO:0000256" key="3">
    <source>
        <dbReference type="ARBA" id="ARBA00022490"/>
    </source>
</evidence>
<keyword evidence="6" id="KW-0598">Phosphotransferase system</keyword>
<dbReference type="PANTHER" id="PTHR36203:SF1">
    <property type="entry name" value="ASCORBATE-SPECIFIC PTS SYSTEM EIIA COMPONENT"/>
    <property type="match status" value="1"/>
</dbReference>
<dbReference type="EMBL" id="UHFX01000003">
    <property type="protein sequence ID" value="SUO04240.1"/>
    <property type="molecule type" value="Genomic_DNA"/>
</dbReference>
<dbReference type="Pfam" id="PF00359">
    <property type="entry name" value="PTS_EIIA_2"/>
    <property type="match status" value="1"/>
</dbReference>
<dbReference type="Gene3D" id="3.40.930.10">
    <property type="entry name" value="Mannitol-specific EII, Chain A"/>
    <property type="match status" value="1"/>
</dbReference>
<dbReference type="InterPro" id="IPR002178">
    <property type="entry name" value="PTS_EIIA_type-2_dom"/>
</dbReference>
<evidence type="ECO:0000313" key="12">
    <source>
        <dbReference type="EMBL" id="NME45116.1"/>
    </source>
</evidence>
<evidence type="ECO:0000313" key="14">
    <source>
        <dbReference type="Proteomes" id="UP000255523"/>
    </source>
</evidence>
<protein>
    <recommendedName>
        <fullName evidence="9">Ascorbate-specific PTS system EIIA component</fullName>
    </recommendedName>
    <alternativeName>
        <fullName evidence="10">Ascorbate-specific phosphotransferase enzyme IIA component</fullName>
    </alternativeName>
</protein>
<dbReference type="GO" id="GO:0016301">
    <property type="term" value="F:kinase activity"/>
    <property type="evidence" value="ECO:0007669"/>
    <property type="project" value="UniProtKB-KW"/>
</dbReference>
<keyword evidence="3" id="KW-0963">Cytoplasm</keyword>
<comment type="subcellular location">
    <subcellularLocation>
        <location evidence="1">Cytoplasm</location>
    </subcellularLocation>
</comment>
<dbReference type="PANTHER" id="PTHR36203">
    <property type="entry name" value="ASCORBATE-SPECIFIC PTS SYSTEM EIIA COMPONENT"/>
    <property type="match status" value="1"/>
</dbReference>
<evidence type="ECO:0000256" key="7">
    <source>
        <dbReference type="ARBA" id="ARBA00022777"/>
    </source>
</evidence>
<dbReference type="InterPro" id="IPR016152">
    <property type="entry name" value="PTrfase/Anion_transptr"/>
</dbReference>
<gene>
    <name evidence="13" type="primary">ulaC_1</name>
    <name evidence="12" type="ORF">HF861_09520</name>
    <name evidence="13" type="ORF">NCTC11087_01150</name>
</gene>
<dbReference type="RefSeq" id="WP_022790388.1">
    <property type="nucleotide sequence ID" value="NZ_CAMNNH010000020.1"/>
</dbReference>
<evidence type="ECO:0000259" key="11">
    <source>
        <dbReference type="PROSITE" id="PS51094"/>
    </source>
</evidence>
<keyword evidence="12" id="KW-0762">Sugar transport</keyword>
<dbReference type="PROSITE" id="PS51094">
    <property type="entry name" value="PTS_EIIA_TYPE_2"/>
    <property type="match status" value="1"/>
</dbReference>
<organism evidence="13 14">
    <name type="scientific">Faecalicoccus pleomorphus</name>
    <dbReference type="NCBI Taxonomy" id="1323"/>
    <lineage>
        <taxon>Bacteria</taxon>
        <taxon>Bacillati</taxon>
        <taxon>Bacillota</taxon>
        <taxon>Erysipelotrichia</taxon>
        <taxon>Erysipelotrichales</taxon>
        <taxon>Erysipelotrichaceae</taxon>
        <taxon>Faecalicoccus</taxon>
    </lineage>
</organism>
<dbReference type="GO" id="GO:0005737">
    <property type="term" value="C:cytoplasm"/>
    <property type="evidence" value="ECO:0007669"/>
    <property type="project" value="UniProtKB-SubCell"/>
</dbReference>
<evidence type="ECO:0000256" key="6">
    <source>
        <dbReference type="ARBA" id="ARBA00022683"/>
    </source>
</evidence>
<feature type="domain" description="PTS EIIA type-2" evidence="11">
    <location>
        <begin position="4"/>
        <end position="146"/>
    </location>
</feature>
<evidence type="ECO:0000313" key="15">
    <source>
        <dbReference type="Proteomes" id="UP000540014"/>
    </source>
</evidence>
<name>A0A380LNR7_9FIRM</name>
<dbReference type="OrthoDB" id="369398at2"/>